<dbReference type="InterPro" id="IPR018094">
    <property type="entry name" value="Thymidylate_kinase"/>
</dbReference>
<evidence type="ECO:0000256" key="16">
    <source>
        <dbReference type="ARBA" id="ARBA00057735"/>
    </source>
</evidence>
<evidence type="ECO:0000256" key="9">
    <source>
        <dbReference type="ARBA" id="ARBA00022727"/>
    </source>
</evidence>
<dbReference type="GO" id="GO:0004798">
    <property type="term" value="F:dTMP kinase activity"/>
    <property type="evidence" value="ECO:0007669"/>
    <property type="project" value="UniProtKB-UniRule"/>
</dbReference>
<proteinExistence type="inferred from homology"/>
<gene>
    <name evidence="17 20" type="primary">tmk</name>
    <name evidence="20" type="ORF">FL583_17780</name>
</gene>
<dbReference type="GO" id="GO:0005524">
    <property type="term" value="F:ATP binding"/>
    <property type="evidence" value="ECO:0007669"/>
    <property type="project" value="UniProtKB-UniRule"/>
</dbReference>
<dbReference type="AlphaFoldDB" id="A0A545ARJ1"/>
<evidence type="ECO:0000256" key="18">
    <source>
        <dbReference type="SAM" id="Phobius"/>
    </source>
</evidence>
<evidence type="ECO:0000256" key="14">
    <source>
        <dbReference type="ARBA" id="ARBA00023136"/>
    </source>
</evidence>
<feature type="transmembrane region" description="Helical" evidence="18">
    <location>
        <begin position="213"/>
        <end position="233"/>
    </location>
</feature>
<keyword evidence="21" id="KW-1185">Reference proteome</keyword>
<evidence type="ECO:0000256" key="3">
    <source>
        <dbReference type="ARBA" id="ARBA00012980"/>
    </source>
</evidence>
<name>A0A545ARJ1_9ACTN</name>
<feature type="binding site" evidence="17">
    <location>
        <begin position="496"/>
        <end position="503"/>
    </location>
    <ligand>
        <name>ATP</name>
        <dbReference type="ChEBI" id="CHEBI:30616"/>
    </ligand>
</feature>
<keyword evidence="12 17" id="KW-0067">ATP-binding</keyword>
<dbReference type="InterPro" id="IPR010290">
    <property type="entry name" value="TM_effector"/>
</dbReference>
<keyword evidence="5" id="KW-0813">Transport</keyword>
<dbReference type="CDD" id="cd06173">
    <property type="entry name" value="MFS_MefA_like"/>
    <property type="match status" value="1"/>
</dbReference>
<feature type="transmembrane region" description="Helical" evidence="18">
    <location>
        <begin position="305"/>
        <end position="323"/>
    </location>
</feature>
<dbReference type="EC" id="2.7.4.9" evidence="3 17"/>
<dbReference type="OrthoDB" id="9774907at2"/>
<organism evidence="20 21">
    <name type="scientific">Cryptosporangium phraense</name>
    <dbReference type="NCBI Taxonomy" id="2593070"/>
    <lineage>
        <taxon>Bacteria</taxon>
        <taxon>Bacillati</taxon>
        <taxon>Actinomycetota</taxon>
        <taxon>Actinomycetes</taxon>
        <taxon>Cryptosporangiales</taxon>
        <taxon>Cryptosporangiaceae</taxon>
        <taxon>Cryptosporangium</taxon>
    </lineage>
</organism>
<feature type="transmembrane region" description="Helical" evidence="18">
    <location>
        <begin position="128"/>
        <end position="148"/>
    </location>
</feature>
<dbReference type="InParanoid" id="A0A545ARJ1"/>
<dbReference type="PANTHER" id="PTHR43266:SF2">
    <property type="entry name" value="MAJOR FACILITATOR SUPERFAMILY (MFS) PROFILE DOMAIN-CONTAINING PROTEIN"/>
    <property type="match status" value="1"/>
</dbReference>
<keyword evidence="13 18" id="KW-1133">Transmembrane helix</keyword>
<keyword evidence="11 17" id="KW-0418">Kinase</keyword>
<comment type="subcellular location">
    <subcellularLocation>
        <location evidence="1">Cell membrane</location>
        <topology evidence="1">Multi-pass membrane protein</topology>
    </subcellularLocation>
</comment>
<keyword evidence="8 18" id="KW-0812">Transmembrane</keyword>
<keyword evidence="9 17" id="KW-0545">Nucleotide biosynthesis</keyword>
<comment type="similarity">
    <text evidence="2 17">Belongs to the thymidylate kinase family.</text>
</comment>
<dbReference type="SUPFAM" id="SSF103473">
    <property type="entry name" value="MFS general substrate transporter"/>
    <property type="match status" value="1"/>
</dbReference>
<protein>
    <recommendedName>
        <fullName evidence="4 17">Thymidylate kinase</fullName>
        <ecNumber evidence="3 17">2.7.4.9</ecNumber>
    </recommendedName>
    <alternativeName>
        <fullName evidence="17">dTMP kinase</fullName>
    </alternativeName>
</protein>
<dbReference type="Gene3D" id="3.40.50.300">
    <property type="entry name" value="P-loop containing nucleotide triphosphate hydrolases"/>
    <property type="match status" value="1"/>
</dbReference>
<dbReference type="PROSITE" id="PS01331">
    <property type="entry name" value="THYMIDYLATE_KINASE"/>
    <property type="match status" value="1"/>
</dbReference>
<keyword evidence="6" id="KW-1003">Cell membrane</keyword>
<dbReference type="InterPro" id="IPR018095">
    <property type="entry name" value="Thymidylate_kin_CS"/>
</dbReference>
<evidence type="ECO:0000256" key="17">
    <source>
        <dbReference type="HAMAP-Rule" id="MF_00165"/>
    </source>
</evidence>
<feature type="transmembrane region" description="Helical" evidence="18">
    <location>
        <begin position="335"/>
        <end position="358"/>
    </location>
</feature>
<dbReference type="PANTHER" id="PTHR43266">
    <property type="entry name" value="MACROLIDE-EFFLUX PROTEIN"/>
    <property type="match status" value="1"/>
</dbReference>
<comment type="function">
    <text evidence="16 17">Phosphorylation of dTMP to form dTDP in both de novo and salvage pathways of dTTP synthesis.</text>
</comment>
<dbReference type="CDD" id="cd01672">
    <property type="entry name" value="TMPK"/>
    <property type="match status" value="1"/>
</dbReference>
<evidence type="ECO:0000256" key="8">
    <source>
        <dbReference type="ARBA" id="ARBA00022692"/>
    </source>
</evidence>
<comment type="catalytic activity">
    <reaction evidence="15 17">
        <text>dTMP + ATP = dTDP + ADP</text>
        <dbReference type="Rhea" id="RHEA:13517"/>
        <dbReference type="ChEBI" id="CHEBI:30616"/>
        <dbReference type="ChEBI" id="CHEBI:58369"/>
        <dbReference type="ChEBI" id="CHEBI:63528"/>
        <dbReference type="ChEBI" id="CHEBI:456216"/>
        <dbReference type="EC" id="2.7.4.9"/>
    </reaction>
</comment>
<feature type="transmembrane region" description="Helical" evidence="18">
    <location>
        <begin position="438"/>
        <end position="458"/>
    </location>
</feature>
<sequence length="717" mass="74869">MSAAPGPPGPPDPRPLATDASQVRVVLRNRPFRRLWLTFGLSSLGDWLGLLATSLFAAGQVTGSTAKGLAFGGVVVARLLPTIVLGPLAGAFVDRFDRRLTMVVCDLVRFVLFASIPLVAVVGSAPVAVGWALVATFAIEVVGMFWNPAKEASVPNLVPREQLEAANQLSLIATYGATPLLAVAIGAGLNRLLLSLASDDPSRVLVDPNDAALYLNAVTFLVAAVVVFFIPEISTGEGRLRRSGPAGVPEPSLPSALIDGWKYAGRTPLVRGLVLGILGAFAAGGVVVGVGQFFARGLGGGDATFYLLFGALFVGLGAGMGLGPSLVRGLSRRRWFCASIGLSGLAVALLPLSVHIVVALPLTALAGAGAGMAYLAGTTLLGAEVPDAMRGRVFAFVQSTVRVVLLLSIAVSSLLVGIGGGRKISLGAFNLDLSAARGLLLLSGVLAIVASVFSFRAMDDKPGVPLFRDLWATLRGHSLPVPGDRSGDGLFLVFEGGEGAGKSTQASALAEWLAGRGFEVVRTREPGATPLGRQIRSLILDHSDDAPSARSEALLYAADRAHHVATVIRPALERGAIVVCDRYVDSSLAYQGAGRELAVEDVEWLSRWATASLVPDLVILLDVDPGVGLSRVERRGAADRLEAESVSFHERVRRGFLDRAAADPRRYLVLDAGASAGMLADRIKVRVAPMLKVHADVIPVVPEADDQPNVSTPTEAK</sequence>
<feature type="transmembrane region" description="Helical" evidence="18">
    <location>
        <begin position="169"/>
        <end position="193"/>
    </location>
</feature>
<evidence type="ECO:0000256" key="6">
    <source>
        <dbReference type="ARBA" id="ARBA00022475"/>
    </source>
</evidence>
<dbReference type="NCBIfam" id="TIGR00041">
    <property type="entry name" value="DTMP_kinase"/>
    <property type="match status" value="1"/>
</dbReference>
<dbReference type="Pfam" id="PF02223">
    <property type="entry name" value="Thymidylate_kin"/>
    <property type="match status" value="1"/>
</dbReference>
<keyword evidence="10 17" id="KW-0547">Nucleotide-binding</keyword>
<dbReference type="InterPro" id="IPR036259">
    <property type="entry name" value="MFS_trans_sf"/>
</dbReference>
<dbReference type="GO" id="GO:0006233">
    <property type="term" value="P:dTDP biosynthetic process"/>
    <property type="evidence" value="ECO:0007669"/>
    <property type="project" value="InterPro"/>
</dbReference>
<dbReference type="Proteomes" id="UP000317982">
    <property type="component" value="Unassembled WGS sequence"/>
</dbReference>
<dbReference type="InterPro" id="IPR027417">
    <property type="entry name" value="P-loop_NTPase"/>
</dbReference>
<evidence type="ECO:0000256" key="5">
    <source>
        <dbReference type="ARBA" id="ARBA00022448"/>
    </source>
</evidence>
<evidence type="ECO:0000313" key="21">
    <source>
        <dbReference type="Proteomes" id="UP000317982"/>
    </source>
</evidence>
<keyword evidence="7 17" id="KW-0808">Transferase</keyword>
<comment type="caution">
    <text evidence="20">The sequence shown here is derived from an EMBL/GenBank/DDBJ whole genome shotgun (WGS) entry which is preliminary data.</text>
</comment>
<reference evidence="20 21" key="1">
    <citation type="submission" date="2019-07" db="EMBL/GenBank/DDBJ databases">
        <title>Cryptosporangium phraense sp. nov., isolated from plant litter.</title>
        <authorList>
            <person name="Suriyachadkun C."/>
        </authorList>
    </citation>
    <scope>NUCLEOTIDE SEQUENCE [LARGE SCALE GENOMIC DNA]</scope>
    <source>
        <strain evidence="20 21">A-T 5661</strain>
    </source>
</reference>
<dbReference type="SUPFAM" id="SSF52540">
    <property type="entry name" value="P-loop containing nucleoside triphosphate hydrolases"/>
    <property type="match status" value="1"/>
</dbReference>
<evidence type="ECO:0000256" key="7">
    <source>
        <dbReference type="ARBA" id="ARBA00022679"/>
    </source>
</evidence>
<evidence type="ECO:0000256" key="2">
    <source>
        <dbReference type="ARBA" id="ARBA00009776"/>
    </source>
</evidence>
<dbReference type="Gene3D" id="1.20.1250.20">
    <property type="entry name" value="MFS general substrate transporter like domains"/>
    <property type="match status" value="1"/>
</dbReference>
<feature type="transmembrane region" description="Helical" evidence="18">
    <location>
        <begin position="69"/>
        <end position="93"/>
    </location>
</feature>
<evidence type="ECO:0000256" key="13">
    <source>
        <dbReference type="ARBA" id="ARBA00022989"/>
    </source>
</evidence>
<evidence type="ECO:0000256" key="4">
    <source>
        <dbReference type="ARBA" id="ARBA00017144"/>
    </source>
</evidence>
<dbReference type="HAMAP" id="MF_00165">
    <property type="entry name" value="Thymidylate_kinase"/>
    <property type="match status" value="1"/>
</dbReference>
<evidence type="ECO:0000256" key="10">
    <source>
        <dbReference type="ARBA" id="ARBA00022741"/>
    </source>
</evidence>
<evidence type="ECO:0000259" key="19">
    <source>
        <dbReference type="Pfam" id="PF02223"/>
    </source>
</evidence>
<evidence type="ECO:0000313" key="20">
    <source>
        <dbReference type="EMBL" id="TQS43871.1"/>
    </source>
</evidence>
<evidence type="ECO:0000256" key="1">
    <source>
        <dbReference type="ARBA" id="ARBA00004651"/>
    </source>
</evidence>
<evidence type="ECO:0000256" key="11">
    <source>
        <dbReference type="ARBA" id="ARBA00022777"/>
    </source>
</evidence>
<accession>A0A545ARJ1</accession>
<dbReference type="Pfam" id="PF05977">
    <property type="entry name" value="MFS_3"/>
    <property type="match status" value="1"/>
</dbReference>
<evidence type="ECO:0000256" key="15">
    <source>
        <dbReference type="ARBA" id="ARBA00048743"/>
    </source>
</evidence>
<dbReference type="GO" id="GO:0006235">
    <property type="term" value="P:dTTP biosynthetic process"/>
    <property type="evidence" value="ECO:0007669"/>
    <property type="project" value="UniProtKB-UniRule"/>
</dbReference>
<keyword evidence="14 18" id="KW-0472">Membrane</keyword>
<feature type="transmembrane region" description="Helical" evidence="18">
    <location>
        <begin position="35"/>
        <end position="57"/>
    </location>
</feature>
<dbReference type="InterPro" id="IPR039430">
    <property type="entry name" value="Thymidylate_kin-like_dom"/>
</dbReference>
<dbReference type="FunFam" id="3.40.50.300:FF:000225">
    <property type="entry name" value="Thymidylate kinase"/>
    <property type="match status" value="1"/>
</dbReference>
<feature type="transmembrane region" description="Helical" evidence="18">
    <location>
        <begin position="364"/>
        <end position="383"/>
    </location>
</feature>
<feature type="transmembrane region" description="Helical" evidence="18">
    <location>
        <begin position="272"/>
        <end position="293"/>
    </location>
</feature>
<feature type="transmembrane region" description="Helical" evidence="18">
    <location>
        <begin position="100"/>
        <end position="122"/>
    </location>
</feature>
<feature type="transmembrane region" description="Helical" evidence="18">
    <location>
        <begin position="395"/>
        <end position="418"/>
    </location>
</feature>
<feature type="domain" description="Thymidylate kinase-like" evidence="19">
    <location>
        <begin position="494"/>
        <end position="677"/>
    </location>
</feature>
<dbReference type="EMBL" id="VIRS01000011">
    <property type="protein sequence ID" value="TQS43871.1"/>
    <property type="molecule type" value="Genomic_DNA"/>
</dbReference>
<evidence type="ECO:0000256" key="12">
    <source>
        <dbReference type="ARBA" id="ARBA00022840"/>
    </source>
</evidence>
<dbReference type="GO" id="GO:0005886">
    <property type="term" value="C:plasma membrane"/>
    <property type="evidence" value="ECO:0007669"/>
    <property type="project" value="UniProtKB-SubCell"/>
</dbReference>